<evidence type="ECO:0000313" key="3">
    <source>
        <dbReference type="RefSeq" id="XP_026680409.1"/>
    </source>
</evidence>
<feature type="signal peptide" evidence="1">
    <location>
        <begin position="1"/>
        <end position="16"/>
    </location>
</feature>
<dbReference type="KEGG" id="dci:113468009"/>
<proteinExistence type="predicted"/>
<dbReference type="Proteomes" id="UP000079169">
    <property type="component" value="Unplaced"/>
</dbReference>
<reference evidence="3" key="1">
    <citation type="submission" date="2025-08" db="UniProtKB">
        <authorList>
            <consortium name="RefSeq"/>
        </authorList>
    </citation>
    <scope>IDENTIFICATION</scope>
</reference>
<sequence length="146" mass="16091">MFSLVLVAWLSDGLLSILSSSTSFASGVLLTFSNRFPLEGIMELSIHEGSEMELIDLSEELKKYFDFRIFTPHVRLIFPIVEYSEACVSVLLLTSDGTASNFETLSRTELHTMDSLSVGFTLSSAKSASISKEDSLEMLITSSSFL</sequence>
<name>A0A3Q0IVX5_DIACI</name>
<dbReference type="GeneID" id="113468009"/>
<evidence type="ECO:0000256" key="1">
    <source>
        <dbReference type="SAM" id="SignalP"/>
    </source>
</evidence>
<dbReference type="PaxDb" id="121845-A0A3Q0IVX5"/>
<protein>
    <submittedName>
        <fullName evidence="3">Uncharacterized protein LOC113468009</fullName>
    </submittedName>
</protein>
<dbReference type="RefSeq" id="XP_026680409.1">
    <property type="nucleotide sequence ID" value="XM_026824608.1"/>
</dbReference>
<keyword evidence="2" id="KW-1185">Reference proteome</keyword>
<accession>A0A3Q0IVX5</accession>
<organism evidence="2 3">
    <name type="scientific">Diaphorina citri</name>
    <name type="common">Asian citrus psyllid</name>
    <dbReference type="NCBI Taxonomy" id="121845"/>
    <lineage>
        <taxon>Eukaryota</taxon>
        <taxon>Metazoa</taxon>
        <taxon>Ecdysozoa</taxon>
        <taxon>Arthropoda</taxon>
        <taxon>Hexapoda</taxon>
        <taxon>Insecta</taxon>
        <taxon>Pterygota</taxon>
        <taxon>Neoptera</taxon>
        <taxon>Paraneoptera</taxon>
        <taxon>Hemiptera</taxon>
        <taxon>Sternorrhyncha</taxon>
        <taxon>Psylloidea</taxon>
        <taxon>Psyllidae</taxon>
        <taxon>Diaphorininae</taxon>
        <taxon>Diaphorina</taxon>
    </lineage>
</organism>
<dbReference type="AlphaFoldDB" id="A0A3Q0IVX5"/>
<feature type="chain" id="PRO_5018136179" evidence="1">
    <location>
        <begin position="17"/>
        <end position="146"/>
    </location>
</feature>
<gene>
    <name evidence="3" type="primary">LOC113468009</name>
</gene>
<keyword evidence="1" id="KW-0732">Signal</keyword>
<evidence type="ECO:0000313" key="2">
    <source>
        <dbReference type="Proteomes" id="UP000079169"/>
    </source>
</evidence>